<organism evidence="8 9">
    <name type="scientific">Ameiurus melas</name>
    <name type="common">Black bullhead</name>
    <name type="synonym">Silurus melas</name>
    <dbReference type="NCBI Taxonomy" id="219545"/>
    <lineage>
        <taxon>Eukaryota</taxon>
        <taxon>Metazoa</taxon>
        <taxon>Chordata</taxon>
        <taxon>Craniata</taxon>
        <taxon>Vertebrata</taxon>
        <taxon>Euteleostomi</taxon>
        <taxon>Actinopterygii</taxon>
        <taxon>Neopterygii</taxon>
        <taxon>Teleostei</taxon>
        <taxon>Ostariophysi</taxon>
        <taxon>Siluriformes</taxon>
        <taxon>Ictaluridae</taxon>
        <taxon>Ameiurus</taxon>
    </lineage>
</organism>
<dbReference type="SMART" id="SM00368">
    <property type="entry name" value="LRR_RI"/>
    <property type="match status" value="4"/>
</dbReference>
<keyword evidence="2" id="KW-0677">Repeat</keyword>
<dbReference type="Gene3D" id="3.30.160.60">
    <property type="entry name" value="Classic Zinc Finger"/>
    <property type="match status" value="1"/>
</dbReference>
<protein>
    <recommendedName>
        <fullName evidence="7">B box-type domain-containing protein</fullName>
    </recommendedName>
</protein>
<evidence type="ECO:0000256" key="5">
    <source>
        <dbReference type="PROSITE-ProRule" id="PRU00024"/>
    </source>
</evidence>
<dbReference type="InterPro" id="IPR000315">
    <property type="entry name" value="Znf_B-box"/>
</dbReference>
<keyword evidence="3 5" id="KW-0863">Zinc-finger</keyword>
<keyword evidence="1" id="KW-0433">Leucine-rich repeat</keyword>
<sequence length="492" mass="55500">MSRYFRFILGSRSTQTILTWNESESAQVSGFQQAKRAKTSDKISILVLMEKSEMEEPRCSQSAENEPVQTEQGTGIPHKQRSISPSQVSLKSADSMMHPITFPSGKRVRKASPTPDHLSVKSEDSMMHPLYFSQGEQQKYTRVQKASPTPDHLSVKSEDSMMHPLYFSQGEQQKYTSEQHSSSDVMETDDVEPRICQEHLKALDMFCKTDLESICTECAVKEHREHEKQYTRLSTVPNTLVTLQNILARLTASEFREFKRNLSYEYPECFGTLQANCSTQDVAERLMGGFPEDEVLKVTVQLASIKPDVMEVFDLRKYKTIQASSRQRLLPIIRASKQAILCDCELSDKACEIVASALRIANSPVRELDLSVNNIEDAGLMDLCKGLQSPHCQLEILRLADCSVTDESCGSLASALESAKSNLRELDLSRNKLTDRGVMMLEPWFKSERCTVKRLRLQQCHLTKSYCTHLAALLSSSAKQMDLDLTGNDLDD</sequence>
<dbReference type="SMART" id="SM00336">
    <property type="entry name" value="BBOX"/>
    <property type="match status" value="1"/>
</dbReference>
<accession>A0A7J5ZUY3</accession>
<feature type="compositionally biased region" description="Polar residues" evidence="6">
    <location>
        <begin position="82"/>
        <end position="92"/>
    </location>
</feature>
<comment type="caution">
    <text evidence="8">The sequence shown here is derived from an EMBL/GenBank/DDBJ whole genome shotgun (WGS) entry which is preliminary data.</text>
</comment>
<dbReference type="Gene3D" id="3.80.10.10">
    <property type="entry name" value="Ribonuclease Inhibitor"/>
    <property type="match status" value="1"/>
</dbReference>
<keyword evidence="9" id="KW-1185">Reference proteome</keyword>
<gene>
    <name evidence="8" type="ORF">AMELA_G00236890</name>
</gene>
<evidence type="ECO:0000256" key="3">
    <source>
        <dbReference type="ARBA" id="ARBA00022771"/>
    </source>
</evidence>
<feature type="domain" description="B box-type" evidence="7">
    <location>
        <begin position="191"/>
        <end position="238"/>
    </location>
</feature>
<keyword evidence="3 5" id="KW-0479">Metal-binding</keyword>
<reference evidence="8 9" key="1">
    <citation type="submission" date="2020-02" db="EMBL/GenBank/DDBJ databases">
        <title>A chromosome-scale genome assembly of the black bullhead catfish (Ameiurus melas).</title>
        <authorList>
            <person name="Wen M."/>
            <person name="Zham M."/>
            <person name="Cabau C."/>
            <person name="Klopp C."/>
            <person name="Donnadieu C."/>
            <person name="Roques C."/>
            <person name="Bouchez O."/>
            <person name="Lampietro C."/>
            <person name="Jouanno E."/>
            <person name="Herpin A."/>
            <person name="Louis A."/>
            <person name="Berthelot C."/>
            <person name="Parey E."/>
            <person name="Roest-Crollius H."/>
            <person name="Braasch I."/>
            <person name="Postlethwait J."/>
            <person name="Robinson-Rechavi M."/>
            <person name="Echchiki A."/>
            <person name="Begum T."/>
            <person name="Montfort J."/>
            <person name="Schartl M."/>
            <person name="Bobe J."/>
            <person name="Guiguen Y."/>
        </authorList>
    </citation>
    <scope>NUCLEOTIDE SEQUENCE [LARGE SCALE GENOMIC DNA]</scope>
    <source>
        <strain evidence="8">M_S1</strain>
        <tissue evidence="8">Blood</tissue>
    </source>
</reference>
<evidence type="ECO:0000313" key="8">
    <source>
        <dbReference type="EMBL" id="KAF4074213.1"/>
    </source>
</evidence>
<feature type="compositionally biased region" description="Polar residues" evidence="6">
    <location>
        <begin position="59"/>
        <end position="73"/>
    </location>
</feature>
<evidence type="ECO:0000256" key="1">
    <source>
        <dbReference type="ARBA" id="ARBA00022614"/>
    </source>
</evidence>
<dbReference type="InterPro" id="IPR051261">
    <property type="entry name" value="NLR"/>
</dbReference>
<evidence type="ECO:0000313" key="9">
    <source>
        <dbReference type="Proteomes" id="UP000593565"/>
    </source>
</evidence>
<dbReference type="EMBL" id="JAAGNN010000022">
    <property type="protein sequence ID" value="KAF4074213.1"/>
    <property type="molecule type" value="Genomic_DNA"/>
</dbReference>
<name>A0A7J5ZUY3_AMEME</name>
<dbReference type="InterPro" id="IPR001611">
    <property type="entry name" value="Leu-rich_rpt"/>
</dbReference>
<dbReference type="InterPro" id="IPR032675">
    <property type="entry name" value="LRR_dom_sf"/>
</dbReference>
<dbReference type="GO" id="GO:0008270">
    <property type="term" value="F:zinc ion binding"/>
    <property type="evidence" value="ECO:0007669"/>
    <property type="project" value="UniProtKB-KW"/>
</dbReference>
<dbReference type="SUPFAM" id="SSF57845">
    <property type="entry name" value="B-box zinc-binding domain"/>
    <property type="match status" value="1"/>
</dbReference>
<dbReference type="PANTHER" id="PTHR24106">
    <property type="entry name" value="NACHT, LRR AND CARD DOMAINS-CONTAINING"/>
    <property type="match status" value="1"/>
</dbReference>
<evidence type="ECO:0000256" key="2">
    <source>
        <dbReference type="ARBA" id="ARBA00022737"/>
    </source>
</evidence>
<dbReference type="Proteomes" id="UP000593565">
    <property type="component" value="Unassembled WGS sequence"/>
</dbReference>
<dbReference type="Pfam" id="PF13516">
    <property type="entry name" value="LRR_6"/>
    <property type="match status" value="2"/>
</dbReference>
<dbReference type="Pfam" id="PF00643">
    <property type="entry name" value="zf-B_box"/>
    <property type="match status" value="1"/>
</dbReference>
<dbReference type="AlphaFoldDB" id="A0A7J5ZUY3"/>
<evidence type="ECO:0000256" key="6">
    <source>
        <dbReference type="SAM" id="MobiDB-lite"/>
    </source>
</evidence>
<proteinExistence type="predicted"/>
<evidence type="ECO:0000259" key="7">
    <source>
        <dbReference type="PROSITE" id="PS50119"/>
    </source>
</evidence>
<evidence type="ECO:0000256" key="4">
    <source>
        <dbReference type="ARBA" id="ARBA00022833"/>
    </source>
</evidence>
<dbReference type="PROSITE" id="PS50119">
    <property type="entry name" value="ZF_BBOX"/>
    <property type="match status" value="1"/>
</dbReference>
<feature type="region of interest" description="Disordered" evidence="6">
    <location>
        <begin position="53"/>
        <end position="121"/>
    </location>
</feature>
<keyword evidence="4" id="KW-0862">Zinc</keyword>
<dbReference type="CDD" id="cd19769">
    <property type="entry name" value="Bbox2_TRIM16-like"/>
    <property type="match status" value="1"/>
</dbReference>
<dbReference type="SUPFAM" id="SSF52047">
    <property type="entry name" value="RNI-like"/>
    <property type="match status" value="1"/>
</dbReference>